<protein>
    <recommendedName>
        <fullName evidence="12">Xeroderma pigmentosum group C-complementing protein</fullName>
    </recommendedName>
</protein>
<comment type="subcellular location">
    <subcellularLocation>
        <location evidence="1">Nucleus</location>
    </subcellularLocation>
</comment>
<feature type="compositionally biased region" description="Acidic residues" evidence="6">
    <location>
        <begin position="414"/>
        <end position="427"/>
    </location>
</feature>
<dbReference type="InterPro" id="IPR042488">
    <property type="entry name" value="Rad4_BHD3_sf"/>
</dbReference>
<comment type="similarity">
    <text evidence="2">Belongs to the XPC family.</text>
</comment>
<dbReference type="Pfam" id="PF10404">
    <property type="entry name" value="BHD_2"/>
    <property type="match status" value="1"/>
</dbReference>
<dbReference type="InterPro" id="IPR036985">
    <property type="entry name" value="Transglutaminase-like_sf"/>
</dbReference>
<feature type="compositionally biased region" description="Low complexity" evidence="6">
    <location>
        <begin position="118"/>
        <end position="138"/>
    </location>
</feature>
<keyword evidence="11" id="KW-1185">Reference proteome</keyword>
<feature type="compositionally biased region" description="Basic and acidic residues" evidence="6">
    <location>
        <begin position="892"/>
        <end position="901"/>
    </location>
</feature>
<dbReference type="PANTHER" id="PTHR12135">
    <property type="entry name" value="DNA REPAIR PROTEIN XP-C / RAD4"/>
    <property type="match status" value="1"/>
</dbReference>
<keyword evidence="3" id="KW-0227">DNA damage</keyword>
<evidence type="ECO:0000259" key="8">
    <source>
        <dbReference type="SMART" id="SM01031"/>
    </source>
</evidence>
<evidence type="ECO:0000313" key="10">
    <source>
        <dbReference type="EMBL" id="OCF37288.1"/>
    </source>
</evidence>
<reference evidence="10 11" key="1">
    <citation type="submission" date="2013-07" db="EMBL/GenBank/DDBJ databases">
        <title>The Genome Sequence of Cryptococcus heveanensis BCC8398.</title>
        <authorList>
            <consortium name="The Broad Institute Genome Sequencing Platform"/>
            <person name="Cuomo C."/>
            <person name="Litvintseva A."/>
            <person name="Chen Y."/>
            <person name="Heitman J."/>
            <person name="Sun S."/>
            <person name="Springer D."/>
            <person name="Dromer F."/>
            <person name="Young S.K."/>
            <person name="Zeng Q."/>
            <person name="Gargeya S."/>
            <person name="Fitzgerald M."/>
            <person name="Abouelleil A."/>
            <person name="Alvarado L."/>
            <person name="Berlin A.M."/>
            <person name="Chapman S.B."/>
            <person name="Dewar J."/>
            <person name="Goldberg J."/>
            <person name="Griggs A."/>
            <person name="Gujja S."/>
            <person name="Hansen M."/>
            <person name="Howarth C."/>
            <person name="Imamovic A."/>
            <person name="Larimer J."/>
            <person name="McCowan C."/>
            <person name="Murphy C."/>
            <person name="Pearson M."/>
            <person name="Priest M."/>
            <person name="Roberts A."/>
            <person name="Saif S."/>
            <person name="Shea T."/>
            <person name="Sykes S."/>
            <person name="Wortman J."/>
            <person name="Nusbaum C."/>
            <person name="Birren B."/>
        </authorList>
    </citation>
    <scope>NUCLEOTIDE SEQUENCE [LARGE SCALE GENOMIC DNA]</scope>
    <source>
        <strain evidence="10 11">BCC8398</strain>
    </source>
</reference>
<evidence type="ECO:0000256" key="2">
    <source>
        <dbReference type="ARBA" id="ARBA00009525"/>
    </source>
</evidence>
<dbReference type="InterPro" id="IPR018326">
    <property type="entry name" value="Rad4_beta-hairpin_dom1"/>
</dbReference>
<dbReference type="SMART" id="SM01031">
    <property type="entry name" value="BHD_2"/>
    <property type="match status" value="1"/>
</dbReference>
<feature type="compositionally biased region" description="Acidic residues" evidence="6">
    <location>
        <begin position="150"/>
        <end position="160"/>
    </location>
</feature>
<dbReference type="InterPro" id="IPR018327">
    <property type="entry name" value="BHD_2"/>
</dbReference>
<evidence type="ECO:0008006" key="12">
    <source>
        <dbReference type="Google" id="ProtNLM"/>
    </source>
</evidence>
<feature type="domain" description="Rad4 beta-hairpin" evidence="9">
    <location>
        <begin position="722"/>
        <end position="796"/>
    </location>
</feature>
<dbReference type="SMART" id="SM01030">
    <property type="entry name" value="BHD_1"/>
    <property type="match status" value="1"/>
</dbReference>
<dbReference type="Pfam" id="PF10403">
    <property type="entry name" value="BHD_1"/>
    <property type="match status" value="1"/>
</dbReference>
<dbReference type="GO" id="GO:0006298">
    <property type="term" value="P:mismatch repair"/>
    <property type="evidence" value="ECO:0007669"/>
    <property type="project" value="TreeGrafter"/>
</dbReference>
<dbReference type="EMBL" id="KI669493">
    <property type="protein sequence ID" value="OCF37288.1"/>
    <property type="molecule type" value="Genomic_DNA"/>
</dbReference>
<dbReference type="PANTHER" id="PTHR12135:SF0">
    <property type="entry name" value="DNA REPAIR PROTEIN COMPLEMENTING XP-C CELLS"/>
    <property type="match status" value="1"/>
</dbReference>
<dbReference type="InterPro" id="IPR018325">
    <property type="entry name" value="Rad4/PNGase_transGLS-fold"/>
</dbReference>
<dbReference type="InterPro" id="IPR018328">
    <property type="entry name" value="Rad4_beta-hairpin_dom3"/>
</dbReference>
<feature type="domain" description="Rad4 beta-hairpin" evidence="8">
    <location>
        <begin position="652"/>
        <end position="715"/>
    </location>
</feature>
<dbReference type="InterPro" id="IPR004583">
    <property type="entry name" value="DNA_repair_Rad4"/>
</dbReference>
<feature type="region of interest" description="Disordered" evidence="6">
    <location>
        <begin position="389"/>
        <end position="487"/>
    </location>
</feature>
<accession>A0A1B9H1Y1</accession>
<dbReference type="GO" id="GO:0003684">
    <property type="term" value="F:damaged DNA binding"/>
    <property type="evidence" value="ECO:0007669"/>
    <property type="project" value="InterPro"/>
</dbReference>
<dbReference type="Pfam" id="PF10405">
    <property type="entry name" value="BHD_3"/>
    <property type="match status" value="1"/>
</dbReference>
<feature type="compositionally biased region" description="Basic and acidic residues" evidence="6">
    <location>
        <begin position="935"/>
        <end position="958"/>
    </location>
</feature>
<evidence type="ECO:0000259" key="7">
    <source>
        <dbReference type="SMART" id="SM01030"/>
    </source>
</evidence>
<dbReference type="Proteomes" id="UP000092666">
    <property type="component" value="Unassembled WGS sequence"/>
</dbReference>
<evidence type="ECO:0000256" key="1">
    <source>
        <dbReference type="ARBA" id="ARBA00004123"/>
    </source>
</evidence>
<feature type="compositionally biased region" description="Basic residues" evidence="6">
    <location>
        <begin position="1009"/>
        <end position="1023"/>
    </location>
</feature>
<sequence>MSASRPKSSKVIQRPPTIALPKQKPKATPNTPKTRRPPVPGDAHVTPNSAVRRPLPPAPRSGPSSSVEKGKGKAKAPPPSEPITISSDGDEEDEDDDFEEVPIPSAAGPSSPYPGTPTTPGTNLTHGTTPGTVTTAPSIDDDFGGYGEESGGDDSADENDEDGVIHLELGGETAEDKAKRIALAMRKKPMTAKDRAIRLEIHKMHVIALLASAGIRNRWLCNGLLKARLLSLLPHPLQAAFNIPPSRFPDRAQRSRLFFDALQSLVTWWSQSFFDISDPTIGLRTRSWDEVQEIIDQLPKLTRADLTPGHFIANSKEKAKERQDALDQMSIGSGEEKLRSVNSLMKKALQQEGSRDVSAQLFVSLARACGLGARLVVSLQPVPWRAEKVVQKKKPGAGRGGRSLASRQGMGPESDGDDDEEEDEFEEVPIPGSEEKKTPKSNVRAAGVRRLQDPADLYRLRPSKPAPQKVGTPSRRRPKTKQDLTDQPPVFWAEIFSRSDQRWIPVDPVRGTIRKKNHFEPSTDSGPIRLLYVVAFEEDGHARDVTLRYTKNFGAKTVKLRVPAKKDEPDWWETVMGFLQREYRLNRDELEDAELENSQISESMPLHMNGFKDHPIYVLERHLKREEVIQPKREIGRFKGEPVYRRANVVSCRTAETWMRTGRRVKDKQEPLKWVKQRAVTLQKRRAQELAVQEGGEAIQQGLYAEYQTEIYRPPPIKDGIIPQNSFGNIDLYAPTMLPEGAVHLPYKGIAKVAKNLEISYAEACTGFEFKKQRAIPVINGIVVAAENETLVMDAYAESAAAAEEKERMKKEERGLKRWAKLINGLRVRLRLQAEYGTGEELNEASLNPLADPAAAPAASSGQQTKAGPGSKTAASVLAEAHKKSTAAWAKQVRDRSESPKSEVGGVEDIVVAIDPPAPPEDMNATENAPGSEPTKLDRPNAETRTVKDGEYLFKPRMEAVAPEPESDSDIEAVEQPPSSGRATRITLRLNGTVNSATKTATNKATAKPTRRNLTRAGRKRKAGPPISEEEEEEGGNEPPDSDIEMEDGEDESKPVDLTDATSTRSRRPAATKSKSQPVAKRPRGKK</sequence>
<dbReference type="Gene3D" id="3.30.70.2460">
    <property type="entry name" value="Rad4, beta-hairpin domain BHD3"/>
    <property type="match status" value="1"/>
</dbReference>
<dbReference type="Gene3D" id="3.90.260.10">
    <property type="entry name" value="Transglutaminase-like"/>
    <property type="match status" value="1"/>
</dbReference>
<feature type="region of interest" description="Disordered" evidence="6">
    <location>
        <begin position="888"/>
        <end position="907"/>
    </location>
</feature>
<dbReference type="FunFam" id="3.30.70.2460:FF:000001">
    <property type="entry name" value="DNA repair protein Rad4 family"/>
    <property type="match status" value="1"/>
</dbReference>
<dbReference type="STRING" id="1296120.A0A1B9H1Y1"/>
<feature type="region of interest" description="Disordered" evidence="6">
    <location>
        <begin position="914"/>
        <end position="1087"/>
    </location>
</feature>
<evidence type="ECO:0000256" key="4">
    <source>
        <dbReference type="ARBA" id="ARBA00023204"/>
    </source>
</evidence>
<evidence type="ECO:0000256" key="6">
    <source>
        <dbReference type="SAM" id="MobiDB-lite"/>
    </source>
</evidence>
<feature type="compositionally biased region" description="Acidic residues" evidence="6">
    <location>
        <begin position="88"/>
        <end position="100"/>
    </location>
</feature>
<reference evidence="11" key="2">
    <citation type="submission" date="2013-12" db="EMBL/GenBank/DDBJ databases">
        <title>Evolution of pathogenesis and genome organization in the Tremellales.</title>
        <authorList>
            <person name="Cuomo C."/>
            <person name="Litvintseva A."/>
            <person name="Heitman J."/>
            <person name="Chen Y."/>
            <person name="Sun S."/>
            <person name="Springer D."/>
            <person name="Dromer F."/>
            <person name="Young S."/>
            <person name="Zeng Q."/>
            <person name="Chapman S."/>
            <person name="Gujja S."/>
            <person name="Saif S."/>
            <person name="Birren B."/>
        </authorList>
    </citation>
    <scope>NUCLEOTIDE SEQUENCE [LARGE SCALE GENOMIC DNA]</scope>
    <source>
        <strain evidence="11">BCC8398</strain>
    </source>
</reference>
<feature type="region of interest" description="Disordered" evidence="6">
    <location>
        <begin position="853"/>
        <end position="879"/>
    </location>
</feature>
<proteinExistence type="inferred from homology"/>
<dbReference type="GO" id="GO:0006289">
    <property type="term" value="P:nucleotide-excision repair"/>
    <property type="evidence" value="ECO:0007669"/>
    <property type="project" value="InterPro"/>
</dbReference>
<feature type="compositionally biased region" description="Low complexity" evidence="6">
    <location>
        <begin position="997"/>
        <end position="1008"/>
    </location>
</feature>
<dbReference type="GO" id="GO:0000111">
    <property type="term" value="C:nucleotide-excision repair factor 2 complex"/>
    <property type="evidence" value="ECO:0007669"/>
    <property type="project" value="TreeGrafter"/>
</dbReference>
<dbReference type="GO" id="GO:0071942">
    <property type="term" value="C:XPC complex"/>
    <property type="evidence" value="ECO:0007669"/>
    <property type="project" value="TreeGrafter"/>
</dbReference>
<evidence type="ECO:0000313" key="11">
    <source>
        <dbReference type="Proteomes" id="UP000092666"/>
    </source>
</evidence>
<dbReference type="Pfam" id="PF03835">
    <property type="entry name" value="Rad4"/>
    <property type="match status" value="1"/>
</dbReference>
<dbReference type="SUPFAM" id="SSF54001">
    <property type="entry name" value="Cysteine proteinases"/>
    <property type="match status" value="1"/>
</dbReference>
<dbReference type="Gene3D" id="2.20.20.110">
    <property type="entry name" value="Rad4, beta-hairpin domain BHD1"/>
    <property type="match status" value="1"/>
</dbReference>
<feature type="region of interest" description="Disordered" evidence="6">
    <location>
        <begin position="1"/>
        <end position="160"/>
    </location>
</feature>
<keyword evidence="5" id="KW-0539">Nucleus</keyword>
<dbReference type="AlphaFoldDB" id="A0A1B9H1Y1"/>
<dbReference type="SMART" id="SM01032">
    <property type="entry name" value="BHD_3"/>
    <property type="match status" value="1"/>
</dbReference>
<evidence type="ECO:0000256" key="3">
    <source>
        <dbReference type="ARBA" id="ARBA00022763"/>
    </source>
</evidence>
<dbReference type="OrthoDB" id="300780at2759"/>
<keyword evidence="4" id="KW-0234">DNA repair</keyword>
<dbReference type="InterPro" id="IPR038765">
    <property type="entry name" value="Papain-like_cys_pep_sf"/>
</dbReference>
<feature type="compositionally biased region" description="Basic and acidic residues" evidence="6">
    <location>
        <begin position="450"/>
        <end position="459"/>
    </location>
</feature>
<dbReference type="GO" id="GO:0003697">
    <property type="term" value="F:single-stranded DNA binding"/>
    <property type="evidence" value="ECO:0007669"/>
    <property type="project" value="TreeGrafter"/>
</dbReference>
<feature type="compositionally biased region" description="Acidic residues" evidence="6">
    <location>
        <begin position="1028"/>
        <end position="1051"/>
    </location>
</feature>
<name>A0A1B9H1Y1_9TREE</name>
<dbReference type="GO" id="GO:0005737">
    <property type="term" value="C:cytoplasm"/>
    <property type="evidence" value="ECO:0007669"/>
    <property type="project" value="TreeGrafter"/>
</dbReference>
<organism evidence="10 11">
    <name type="scientific">Kwoniella heveanensis BCC8398</name>
    <dbReference type="NCBI Taxonomy" id="1296120"/>
    <lineage>
        <taxon>Eukaryota</taxon>
        <taxon>Fungi</taxon>
        <taxon>Dikarya</taxon>
        <taxon>Basidiomycota</taxon>
        <taxon>Agaricomycotina</taxon>
        <taxon>Tremellomycetes</taxon>
        <taxon>Tremellales</taxon>
        <taxon>Cryptococcaceae</taxon>
        <taxon>Kwoniella</taxon>
    </lineage>
</organism>
<evidence type="ECO:0000259" key="9">
    <source>
        <dbReference type="SMART" id="SM01032"/>
    </source>
</evidence>
<gene>
    <name evidence="10" type="ORF">I316_01197</name>
</gene>
<evidence type="ECO:0000256" key="5">
    <source>
        <dbReference type="ARBA" id="ARBA00023242"/>
    </source>
</evidence>
<feature type="domain" description="Rad4 beta-hairpin" evidence="7">
    <location>
        <begin position="600"/>
        <end position="650"/>
    </location>
</feature>